<keyword evidence="4" id="KW-0472">Membrane</keyword>
<keyword evidence="3" id="KW-0175">Coiled coil</keyword>
<gene>
    <name evidence="5" type="ORF">H9981_10390</name>
</gene>
<dbReference type="NCBIfam" id="TIGR01076">
    <property type="entry name" value="sortase_fam"/>
    <property type="match status" value="1"/>
</dbReference>
<reference evidence="5" key="1">
    <citation type="journal article" date="2021" name="PeerJ">
        <title>Extensive microbial diversity within the chicken gut microbiome revealed by metagenomics and culture.</title>
        <authorList>
            <person name="Gilroy R."/>
            <person name="Ravi A."/>
            <person name="Getino M."/>
            <person name="Pursley I."/>
            <person name="Horton D.L."/>
            <person name="Alikhan N.F."/>
            <person name="Baker D."/>
            <person name="Gharbi K."/>
            <person name="Hall N."/>
            <person name="Watson M."/>
            <person name="Adriaenssens E.M."/>
            <person name="Foster-Nyarko E."/>
            <person name="Jarju S."/>
            <person name="Secka A."/>
            <person name="Antonio M."/>
            <person name="Oren A."/>
            <person name="Chaudhuri R.R."/>
            <person name="La Ragione R."/>
            <person name="Hildebrand F."/>
            <person name="Pallen M.J."/>
        </authorList>
    </citation>
    <scope>NUCLEOTIDE SEQUENCE</scope>
    <source>
        <strain evidence="5">ChiSjej5B23-15282</strain>
    </source>
</reference>
<evidence type="ECO:0000256" key="2">
    <source>
        <dbReference type="PIRSR" id="PIRSR605754-1"/>
    </source>
</evidence>
<dbReference type="GO" id="GO:0016787">
    <property type="term" value="F:hydrolase activity"/>
    <property type="evidence" value="ECO:0007669"/>
    <property type="project" value="UniProtKB-KW"/>
</dbReference>
<evidence type="ECO:0000256" key="4">
    <source>
        <dbReference type="SAM" id="Phobius"/>
    </source>
</evidence>
<dbReference type="SUPFAM" id="SSF63817">
    <property type="entry name" value="Sortase"/>
    <property type="match status" value="1"/>
</dbReference>
<comment type="caution">
    <text evidence="5">The sequence shown here is derived from an EMBL/GenBank/DDBJ whole genome shotgun (WGS) entry which is preliminary data.</text>
</comment>
<dbReference type="Proteomes" id="UP000824243">
    <property type="component" value="Unassembled WGS sequence"/>
</dbReference>
<evidence type="ECO:0000256" key="3">
    <source>
        <dbReference type="SAM" id="Coils"/>
    </source>
</evidence>
<sequence>MKRLKTIFAILMFATGVGIAAYPIVSNMLYERNATQVVESYDDTVKEMDQEEIDAAKEAVRKYNEQLQSAIVQDENGEGQQAGDSYVDMTGVGESIGYITIPKIGLELPIYEGSSADVLQKGIGHMEQSSYPVGGESTHSVLTGHRGLPDAELFTHLDEMEEGDLFYLHVLDEILAYRVDQIKVVEPNETGDLDIIPGEDYCTLVTCTPYSINTHRLLVRGVRTEYNGELESDVQYQELQTGTVARRLIDVLPWLLVAGTVSIGTEGILLWLLIRRKKKREKEEL</sequence>
<dbReference type="InterPro" id="IPR023365">
    <property type="entry name" value="Sortase_dom-sf"/>
</dbReference>
<evidence type="ECO:0000313" key="5">
    <source>
        <dbReference type="EMBL" id="HIX49398.1"/>
    </source>
</evidence>
<reference evidence="5" key="2">
    <citation type="submission" date="2021-04" db="EMBL/GenBank/DDBJ databases">
        <authorList>
            <person name="Gilroy R."/>
        </authorList>
    </citation>
    <scope>NUCLEOTIDE SEQUENCE</scope>
    <source>
        <strain evidence="5">ChiSjej5B23-15282</strain>
    </source>
</reference>
<dbReference type="CDD" id="cd05827">
    <property type="entry name" value="Sortase_C"/>
    <property type="match status" value="1"/>
</dbReference>
<evidence type="ECO:0000256" key="1">
    <source>
        <dbReference type="ARBA" id="ARBA00022801"/>
    </source>
</evidence>
<protein>
    <submittedName>
        <fullName evidence="5">Class C sortase</fullName>
    </submittedName>
</protein>
<organism evidence="5 6">
    <name type="scientific">Candidatus Mediterraneibacter caccavium</name>
    <dbReference type="NCBI Taxonomy" id="2838661"/>
    <lineage>
        <taxon>Bacteria</taxon>
        <taxon>Bacillati</taxon>
        <taxon>Bacillota</taxon>
        <taxon>Clostridia</taxon>
        <taxon>Lachnospirales</taxon>
        <taxon>Lachnospiraceae</taxon>
        <taxon>Mediterraneibacter</taxon>
    </lineage>
</organism>
<dbReference type="InterPro" id="IPR005754">
    <property type="entry name" value="Sortase"/>
</dbReference>
<dbReference type="AlphaFoldDB" id="A0A9D1VYV7"/>
<dbReference type="Gene3D" id="2.40.260.10">
    <property type="entry name" value="Sortase"/>
    <property type="match status" value="1"/>
</dbReference>
<proteinExistence type="predicted"/>
<feature type="coiled-coil region" evidence="3">
    <location>
        <begin position="46"/>
        <end position="73"/>
    </location>
</feature>
<feature type="transmembrane region" description="Helical" evidence="4">
    <location>
        <begin position="251"/>
        <end position="274"/>
    </location>
</feature>
<evidence type="ECO:0000313" key="6">
    <source>
        <dbReference type="Proteomes" id="UP000824243"/>
    </source>
</evidence>
<accession>A0A9D1VYV7</accession>
<keyword evidence="4" id="KW-0812">Transmembrane</keyword>
<feature type="active site" description="Acyl-thioester intermediate" evidence="2">
    <location>
        <position position="207"/>
    </location>
</feature>
<dbReference type="Pfam" id="PF04203">
    <property type="entry name" value="Sortase"/>
    <property type="match status" value="1"/>
</dbReference>
<dbReference type="EMBL" id="DXFA01000173">
    <property type="protein sequence ID" value="HIX49398.1"/>
    <property type="molecule type" value="Genomic_DNA"/>
</dbReference>
<dbReference type="NCBIfam" id="NF033745">
    <property type="entry name" value="class_C_sortase"/>
    <property type="match status" value="1"/>
</dbReference>
<keyword evidence="1" id="KW-0378">Hydrolase</keyword>
<keyword evidence="4" id="KW-1133">Transmembrane helix</keyword>
<feature type="active site" description="Proton donor/acceptor" evidence="2">
    <location>
        <position position="145"/>
    </location>
</feature>
<name>A0A9D1VYV7_9FIRM</name>
<dbReference type="InterPro" id="IPR042002">
    <property type="entry name" value="Sortase_C"/>
</dbReference>